<evidence type="ECO:0000313" key="4">
    <source>
        <dbReference type="Proteomes" id="UP001178507"/>
    </source>
</evidence>
<dbReference type="InterPro" id="IPR000595">
    <property type="entry name" value="cNMP-bd_dom"/>
</dbReference>
<dbReference type="SUPFAM" id="SSF51206">
    <property type="entry name" value="cAMP-binding domain-like"/>
    <property type="match status" value="1"/>
</dbReference>
<dbReference type="PANTHER" id="PTHR11635">
    <property type="entry name" value="CAMP-DEPENDENT PROTEIN KINASE REGULATORY CHAIN"/>
    <property type="match status" value="1"/>
</dbReference>
<accession>A0AA36JRH3</accession>
<dbReference type="CDD" id="cd00038">
    <property type="entry name" value="CAP_ED"/>
    <property type="match status" value="1"/>
</dbReference>
<feature type="domain" description="Cyclic nucleotide-binding" evidence="2">
    <location>
        <begin position="128"/>
        <end position="216"/>
    </location>
</feature>
<dbReference type="InterPro" id="IPR018488">
    <property type="entry name" value="cNMP-bd_CS"/>
</dbReference>
<sequence>MSMTDRLKEYHRTLRQKRGEELSMKQVAGSFGGLYLVIHMLQYFDIWTLLLLMVGIYFVYRQIQENWDKIMAAFTQESPPERVAVSGKSSKPKGLQGALSVFQAPGNHGEDREAFERTVDFLSSVPLFKKQLPKSELPKVAQELKRRTWQPGQQLVRQGEVGRALFLIECGECTVVTRETPQSPEVVRTTLVAGDYFGGHTLINERCGHHRRRRRL</sequence>
<dbReference type="InterPro" id="IPR018490">
    <property type="entry name" value="cNMP-bd_dom_sf"/>
</dbReference>
<dbReference type="Gene3D" id="2.60.120.10">
    <property type="entry name" value="Jelly Rolls"/>
    <property type="match status" value="1"/>
</dbReference>
<reference evidence="3" key="1">
    <citation type="submission" date="2023-08" db="EMBL/GenBank/DDBJ databases">
        <authorList>
            <person name="Chen Y."/>
            <person name="Shah S."/>
            <person name="Dougan E. K."/>
            <person name="Thang M."/>
            <person name="Chan C."/>
        </authorList>
    </citation>
    <scope>NUCLEOTIDE SEQUENCE</scope>
</reference>
<protein>
    <recommendedName>
        <fullName evidence="2">Cyclic nucleotide-binding domain-containing protein</fullName>
    </recommendedName>
</protein>
<dbReference type="AlphaFoldDB" id="A0AA36JRH3"/>
<evidence type="ECO:0000259" key="2">
    <source>
        <dbReference type="PROSITE" id="PS50042"/>
    </source>
</evidence>
<feature type="transmembrane region" description="Helical" evidence="1">
    <location>
        <begin position="44"/>
        <end position="60"/>
    </location>
</feature>
<dbReference type="PROSITE" id="PS50042">
    <property type="entry name" value="CNMP_BINDING_3"/>
    <property type="match status" value="1"/>
</dbReference>
<organism evidence="3 4">
    <name type="scientific">Effrenium voratum</name>
    <dbReference type="NCBI Taxonomy" id="2562239"/>
    <lineage>
        <taxon>Eukaryota</taxon>
        <taxon>Sar</taxon>
        <taxon>Alveolata</taxon>
        <taxon>Dinophyceae</taxon>
        <taxon>Suessiales</taxon>
        <taxon>Symbiodiniaceae</taxon>
        <taxon>Effrenium</taxon>
    </lineage>
</organism>
<dbReference type="PROSITE" id="PS00888">
    <property type="entry name" value="CNMP_BINDING_1"/>
    <property type="match status" value="1"/>
</dbReference>
<evidence type="ECO:0000313" key="3">
    <source>
        <dbReference type="EMBL" id="CAJ1410367.1"/>
    </source>
</evidence>
<dbReference type="EMBL" id="CAUJNA010003814">
    <property type="protein sequence ID" value="CAJ1410367.1"/>
    <property type="molecule type" value="Genomic_DNA"/>
</dbReference>
<dbReference type="Proteomes" id="UP001178507">
    <property type="component" value="Unassembled WGS sequence"/>
</dbReference>
<evidence type="ECO:0000256" key="1">
    <source>
        <dbReference type="SAM" id="Phobius"/>
    </source>
</evidence>
<name>A0AA36JRH3_9DINO</name>
<keyword evidence="1" id="KW-0812">Transmembrane</keyword>
<dbReference type="InterPro" id="IPR014710">
    <property type="entry name" value="RmlC-like_jellyroll"/>
</dbReference>
<keyword evidence="1" id="KW-1133">Transmembrane helix</keyword>
<keyword evidence="1" id="KW-0472">Membrane</keyword>
<keyword evidence="4" id="KW-1185">Reference proteome</keyword>
<comment type="caution">
    <text evidence="3">The sequence shown here is derived from an EMBL/GenBank/DDBJ whole genome shotgun (WGS) entry which is preliminary data.</text>
</comment>
<proteinExistence type="predicted"/>
<dbReference type="PANTHER" id="PTHR11635:SF152">
    <property type="entry name" value="CAMP-DEPENDENT PROTEIN KINASE TYPE I REGULATORY SUBUNIT-RELATED"/>
    <property type="match status" value="1"/>
</dbReference>
<gene>
    <name evidence="3" type="ORF">EVOR1521_LOCUS31201</name>
</gene>
<dbReference type="GO" id="GO:0005952">
    <property type="term" value="C:cAMP-dependent protein kinase complex"/>
    <property type="evidence" value="ECO:0007669"/>
    <property type="project" value="InterPro"/>
</dbReference>
<dbReference type="InterPro" id="IPR050503">
    <property type="entry name" value="cAMP-dep_PK_reg_su-like"/>
</dbReference>
<dbReference type="GO" id="GO:0005829">
    <property type="term" value="C:cytosol"/>
    <property type="evidence" value="ECO:0007669"/>
    <property type="project" value="TreeGrafter"/>
</dbReference>
<dbReference type="Pfam" id="PF00027">
    <property type="entry name" value="cNMP_binding"/>
    <property type="match status" value="1"/>
</dbReference>